<protein>
    <submittedName>
        <fullName evidence="1">Uncharacterized protein</fullName>
    </submittedName>
</protein>
<accession>A0A8S5SF50</accession>
<organism evidence="1">
    <name type="scientific">Caudovirales sp. ctrNG92</name>
    <dbReference type="NCBI Taxonomy" id="2827638"/>
    <lineage>
        <taxon>Viruses</taxon>
        <taxon>Duplodnaviria</taxon>
        <taxon>Heunggongvirae</taxon>
        <taxon>Uroviricota</taxon>
        <taxon>Caudoviricetes</taxon>
    </lineage>
</organism>
<reference evidence="1" key="1">
    <citation type="journal article" date="2021" name="Proc. Natl. Acad. Sci. U.S.A.">
        <title>A Catalog of Tens of Thousands of Viruses from Human Metagenomes Reveals Hidden Associations with Chronic Diseases.</title>
        <authorList>
            <person name="Tisza M.J."/>
            <person name="Buck C.B."/>
        </authorList>
    </citation>
    <scope>NUCLEOTIDE SEQUENCE</scope>
    <source>
        <strain evidence="1">CtrNG92</strain>
    </source>
</reference>
<dbReference type="EMBL" id="BK032578">
    <property type="protein sequence ID" value="DAF49263.1"/>
    <property type="molecule type" value="Genomic_DNA"/>
</dbReference>
<proteinExistence type="predicted"/>
<evidence type="ECO:0000313" key="1">
    <source>
        <dbReference type="EMBL" id="DAF49263.1"/>
    </source>
</evidence>
<sequence length="136" mass="16051">MKHKKRRYFYPPNRKALTEKEHALDGAHTMRHAFELPRKAKAWRYINEDRAIRALIRWEDVTPINLYSSYAVATYREHMAPYIRSMRPYYSQLYPGQHVAYPFRTGKSIIVGMDGAHTVRAEKLPVSRRLSIKGCQ</sequence>
<name>A0A8S5SF50_9CAUD</name>